<feature type="domain" description="SCAN box" evidence="13">
    <location>
        <begin position="59"/>
        <end position="125"/>
    </location>
</feature>
<evidence type="ECO:0000256" key="10">
    <source>
        <dbReference type="PROSITE-ProRule" id="PRU00187"/>
    </source>
</evidence>
<feature type="compositionally biased region" description="Basic and acidic residues" evidence="11">
    <location>
        <begin position="244"/>
        <end position="254"/>
    </location>
</feature>
<keyword evidence="2" id="KW-0479">Metal-binding</keyword>
<protein>
    <recommendedName>
        <fullName evidence="16">Zinc finger and SCAN domain-containing protein 4</fullName>
    </recommendedName>
</protein>
<evidence type="ECO:0000256" key="7">
    <source>
        <dbReference type="ARBA" id="ARBA00023163"/>
    </source>
</evidence>
<keyword evidence="5" id="KW-0862">Zinc</keyword>
<dbReference type="InterPro" id="IPR013087">
    <property type="entry name" value="Znf_C2H2_type"/>
</dbReference>
<evidence type="ECO:0000256" key="11">
    <source>
        <dbReference type="SAM" id="MobiDB-lite"/>
    </source>
</evidence>
<reference evidence="14 15" key="1">
    <citation type="journal article" date="2023" name="bioRxiv">
        <title>Conserved and derived expression patterns and positive selection on dental genes reveal complex evolutionary context of ever-growing rodent molars.</title>
        <authorList>
            <person name="Calamari Z.T."/>
            <person name="Song A."/>
            <person name="Cohen E."/>
            <person name="Akter M."/>
            <person name="Roy R.D."/>
            <person name="Hallikas O."/>
            <person name="Christensen M.M."/>
            <person name="Li P."/>
            <person name="Marangoni P."/>
            <person name="Jernvall J."/>
            <person name="Klein O.D."/>
        </authorList>
    </citation>
    <scope>NUCLEOTIDE SEQUENCE [LARGE SCALE GENOMIC DNA]</scope>
    <source>
        <strain evidence="14">V071</strain>
    </source>
</reference>
<dbReference type="GO" id="GO:0008270">
    <property type="term" value="F:zinc ion binding"/>
    <property type="evidence" value="ECO:0007669"/>
    <property type="project" value="UniProtKB-KW"/>
</dbReference>
<evidence type="ECO:0008006" key="16">
    <source>
        <dbReference type="Google" id="ProtNLM"/>
    </source>
</evidence>
<feature type="domain" description="C2H2-type" evidence="12">
    <location>
        <begin position="334"/>
        <end position="361"/>
    </location>
</feature>
<dbReference type="SUPFAM" id="SSF47353">
    <property type="entry name" value="Retrovirus capsid dimerization domain-like"/>
    <property type="match status" value="1"/>
</dbReference>
<feature type="domain" description="C2H2-type" evidence="12">
    <location>
        <begin position="362"/>
        <end position="389"/>
    </location>
</feature>
<keyword evidence="4 9" id="KW-0863">Zinc-finger</keyword>
<keyword evidence="8 10" id="KW-0539">Nucleus</keyword>
<dbReference type="InterPro" id="IPR038269">
    <property type="entry name" value="SCAN_sf"/>
</dbReference>
<dbReference type="FunFam" id="3.30.160.60:FF:000060">
    <property type="entry name" value="zinc finger protein 436"/>
    <property type="match status" value="1"/>
</dbReference>
<dbReference type="Pfam" id="PF00096">
    <property type="entry name" value="zf-C2H2"/>
    <property type="match status" value="2"/>
</dbReference>
<dbReference type="InterPro" id="IPR003309">
    <property type="entry name" value="SCAN_dom"/>
</dbReference>
<dbReference type="SMART" id="SM00355">
    <property type="entry name" value="ZnF_C2H2"/>
    <property type="match status" value="3"/>
</dbReference>
<dbReference type="GO" id="GO:0000978">
    <property type="term" value="F:RNA polymerase II cis-regulatory region sequence-specific DNA binding"/>
    <property type="evidence" value="ECO:0007669"/>
    <property type="project" value="TreeGrafter"/>
</dbReference>
<accession>A0AAW0H5V1</accession>
<dbReference type="PROSITE" id="PS50157">
    <property type="entry name" value="ZINC_FINGER_C2H2_2"/>
    <property type="match status" value="3"/>
</dbReference>
<evidence type="ECO:0000256" key="9">
    <source>
        <dbReference type="PROSITE-ProRule" id="PRU00042"/>
    </source>
</evidence>
<dbReference type="GO" id="GO:0005634">
    <property type="term" value="C:nucleus"/>
    <property type="evidence" value="ECO:0007669"/>
    <property type="project" value="UniProtKB-SubCell"/>
</dbReference>
<dbReference type="FunFam" id="3.30.160.60:FF:000624">
    <property type="entry name" value="zinc finger protein 697"/>
    <property type="match status" value="1"/>
</dbReference>
<gene>
    <name evidence="14" type="ORF">U0070_010193</name>
</gene>
<dbReference type="SUPFAM" id="SSF57667">
    <property type="entry name" value="beta-beta-alpha zinc fingers"/>
    <property type="match status" value="2"/>
</dbReference>
<feature type="domain" description="C2H2-type" evidence="12">
    <location>
        <begin position="390"/>
        <end position="416"/>
    </location>
</feature>
<dbReference type="FunFam" id="1.10.4020.10:FF:000004">
    <property type="entry name" value="Zinc finger and SCAN domain containing 4"/>
    <property type="match status" value="1"/>
</dbReference>
<dbReference type="Gene3D" id="1.10.4020.10">
    <property type="entry name" value="DNA breaking-rejoining enzymes"/>
    <property type="match status" value="1"/>
</dbReference>
<evidence type="ECO:0000256" key="8">
    <source>
        <dbReference type="ARBA" id="ARBA00023242"/>
    </source>
</evidence>
<dbReference type="Proteomes" id="UP001488838">
    <property type="component" value="Unassembled WGS sequence"/>
</dbReference>
<evidence type="ECO:0000256" key="5">
    <source>
        <dbReference type="ARBA" id="ARBA00022833"/>
    </source>
</evidence>
<dbReference type="PANTHER" id="PTHR23226:SF88">
    <property type="entry name" value="ZINC FINGER AND SCAN DOMAIN-CONTAINING PROTEIN 4"/>
    <property type="match status" value="1"/>
</dbReference>
<dbReference type="PANTHER" id="PTHR23226">
    <property type="entry name" value="ZINC FINGER AND SCAN DOMAIN-CONTAINING"/>
    <property type="match status" value="1"/>
</dbReference>
<comment type="caution">
    <text evidence="14">The sequence shown here is derived from an EMBL/GenBank/DDBJ whole genome shotgun (WGS) entry which is preliminary data.</text>
</comment>
<evidence type="ECO:0000259" key="12">
    <source>
        <dbReference type="PROSITE" id="PS50157"/>
    </source>
</evidence>
<evidence type="ECO:0000256" key="4">
    <source>
        <dbReference type="ARBA" id="ARBA00022771"/>
    </source>
</evidence>
<dbReference type="Gene3D" id="3.30.160.60">
    <property type="entry name" value="Classic Zinc Finger"/>
    <property type="match status" value="3"/>
</dbReference>
<keyword evidence="7" id="KW-0804">Transcription</keyword>
<evidence type="ECO:0000256" key="3">
    <source>
        <dbReference type="ARBA" id="ARBA00022737"/>
    </source>
</evidence>
<evidence type="ECO:0000256" key="2">
    <source>
        <dbReference type="ARBA" id="ARBA00022723"/>
    </source>
</evidence>
<sequence>MASHLKDSFKPLSPENDGVVENIEFIPSQVSPVQWDKDISNSASVYLNFSPNDNGSCVKQELKTLWEMFTSWLKPEEQTKEQMLAQLVLEQFLKIGHSKNKFVVKELWESSGRNLGKLMGELTDECLKPPVMVHVSMHGQEALFSENMTLKDVMERFKEQQLAAASTLENERRHLPISVDRLLVTGHEYSKDDQQYSWNSSEDNGCVTSPVKNEMDSHFIIQTDKFHDRNEGAVSDGFPLDLRTRRDTVRHQEESQSTASSGDVSMVEVQPGISSRPLQTDEFQNHAANCTCEGHHERLHRDINKYQREECFKSFKYPCNLSVHKKVQKKERSFVCTMCHKDFYTHSDLIVHEIIHKEKKPFKCPTCGRPFSHKTYLLIHERIHTGEKPYTCSKCNSSYRQLSTYRRHQRYCHKSD</sequence>
<keyword evidence="3" id="KW-0677">Repeat</keyword>
<organism evidence="14 15">
    <name type="scientific">Myodes glareolus</name>
    <name type="common">Bank vole</name>
    <name type="synonym">Clethrionomys glareolus</name>
    <dbReference type="NCBI Taxonomy" id="447135"/>
    <lineage>
        <taxon>Eukaryota</taxon>
        <taxon>Metazoa</taxon>
        <taxon>Chordata</taxon>
        <taxon>Craniata</taxon>
        <taxon>Vertebrata</taxon>
        <taxon>Euteleostomi</taxon>
        <taxon>Mammalia</taxon>
        <taxon>Eutheria</taxon>
        <taxon>Euarchontoglires</taxon>
        <taxon>Glires</taxon>
        <taxon>Rodentia</taxon>
        <taxon>Myomorpha</taxon>
        <taxon>Muroidea</taxon>
        <taxon>Cricetidae</taxon>
        <taxon>Arvicolinae</taxon>
        <taxon>Myodes</taxon>
    </lineage>
</organism>
<evidence type="ECO:0000256" key="6">
    <source>
        <dbReference type="ARBA" id="ARBA00023015"/>
    </source>
</evidence>
<dbReference type="PROSITE" id="PS50804">
    <property type="entry name" value="SCAN_BOX"/>
    <property type="match status" value="1"/>
</dbReference>
<evidence type="ECO:0000256" key="1">
    <source>
        <dbReference type="ARBA" id="ARBA00004123"/>
    </source>
</evidence>
<dbReference type="SMART" id="SM00431">
    <property type="entry name" value="SCAN"/>
    <property type="match status" value="1"/>
</dbReference>
<evidence type="ECO:0000313" key="14">
    <source>
        <dbReference type="EMBL" id="KAK7797040.1"/>
    </source>
</evidence>
<dbReference type="EMBL" id="JBBHLL010000923">
    <property type="protein sequence ID" value="KAK7797040.1"/>
    <property type="molecule type" value="Genomic_DNA"/>
</dbReference>
<evidence type="ECO:0000259" key="13">
    <source>
        <dbReference type="PROSITE" id="PS50804"/>
    </source>
</evidence>
<dbReference type="PROSITE" id="PS00028">
    <property type="entry name" value="ZINC_FINGER_C2H2_1"/>
    <property type="match status" value="3"/>
</dbReference>
<dbReference type="AlphaFoldDB" id="A0AAW0H5V1"/>
<keyword evidence="6" id="KW-0805">Transcription regulation</keyword>
<keyword evidence="15" id="KW-1185">Reference proteome</keyword>
<name>A0AAW0H5V1_MYOGA</name>
<comment type="subcellular location">
    <subcellularLocation>
        <location evidence="1 10">Nucleus</location>
    </subcellularLocation>
</comment>
<evidence type="ECO:0000313" key="15">
    <source>
        <dbReference type="Proteomes" id="UP001488838"/>
    </source>
</evidence>
<dbReference type="GO" id="GO:0000981">
    <property type="term" value="F:DNA-binding transcription factor activity, RNA polymerase II-specific"/>
    <property type="evidence" value="ECO:0007669"/>
    <property type="project" value="TreeGrafter"/>
</dbReference>
<dbReference type="Pfam" id="PF02023">
    <property type="entry name" value="SCAN"/>
    <property type="match status" value="1"/>
</dbReference>
<feature type="region of interest" description="Disordered" evidence="11">
    <location>
        <begin position="244"/>
        <end position="265"/>
    </location>
</feature>
<proteinExistence type="predicted"/>
<dbReference type="InterPro" id="IPR036236">
    <property type="entry name" value="Znf_C2H2_sf"/>
</dbReference>